<evidence type="ECO:0000313" key="2">
    <source>
        <dbReference type="EMBL" id="CAD6186182.1"/>
    </source>
</evidence>
<reference evidence="2" key="1">
    <citation type="submission" date="2020-10" db="EMBL/GenBank/DDBJ databases">
        <authorList>
            <person name="Kikuchi T."/>
        </authorList>
    </citation>
    <scope>NUCLEOTIDE SEQUENCE</scope>
    <source>
        <strain evidence="2">NKZ352</strain>
    </source>
</reference>
<feature type="region of interest" description="Disordered" evidence="1">
    <location>
        <begin position="44"/>
        <end position="68"/>
    </location>
</feature>
<organism evidence="2 3">
    <name type="scientific">Caenorhabditis auriculariae</name>
    <dbReference type="NCBI Taxonomy" id="2777116"/>
    <lineage>
        <taxon>Eukaryota</taxon>
        <taxon>Metazoa</taxon>
        <taxon>Ecdysozoa</taxon>
        <taxon>Nematoda</taxon>
        <taxon>Chromadorea</taxon>
        <taxon>Rhabditida</taxon>
        <taxon>Rhabditina</taxon>
        <taxon>Rhabditomorpha</taxon>
        <taxon>Rhabditoidea</taxon>
        <taxon>Rhabditidae</taxon>
        <taxon>Peloderinae</taxon>
        <taxon>Caenorhabditis</taxon>
    </lineage>
</organism>
<dbReference type="Proteomes" id="UP000835052">
    <property type="component" value="Unassembled WGS sequence"/>
</dbReference>
<dbReference type="EMBL" id="CAJGYM010000004">
    <property type="protein sequence ID" value="CAD6186182.1"/>
    <property type="molecule type" value="Genomic_DNA"/>
</dbReference>
<protein>
    <submittedName>
        <fullName evidence="2">Uncharacterized protein</fullName>
    </submittedName>
</protein>
<keyword evidence="3" id="KW-1185">Reference proteome</keyword>
<evidence type="ECO:0000256" key="1">
    <source>
        <dbReference type="SAM" id="MobiDB-lite"/>
    </source>
</evidence>
<name>A0A8S1GTV3_9PELO</name>
<comment type="caution">
    <text evidence="2">The sequence shown here is derived from an EMBL/GenBank/DDBJ whole genome shotgun (WGS) entry which is preliminary data.</text>
</comment>
<accession>A0A8S1GTV3</accession>
<gene>
    <name evidence="2" type="ORF">CAUJ_LOCUS2101</name>
</gene>
<sequence>MMQPGGALDPSVVVVVVVDGGRVYGGVEEEGACRRCHAHAASYNDERRGVGEREARSFWLEENEEEEE</sequence>
<feature type="compositionally biased region" description="Basic and acidic residues" evidence="1">
    <location>
        <begin position="44"/>
        <end position="56"/>
    </location>
</feature>
<dbReference type="AlphaFoldDB" id="A0A8S1GTV3"/>
<proteinExistence type="predicted"/>
<evidence type="ECO:0000313" key="3">
    <source>
        <dbReference type="Proteomes" id="UP000835052"/>
    </source>
</evidence>